<protein>
    <submittedName>
        <fullName evidence="2">Uncharacterized protein</fullName>
    </submittedName>
</protein>
<evidence type="ECO:0000313" key="3">
    <source>
        <dbReference type="Proteomes" id="UP000251313"/>
    </source>
</evidence>
<keyword evidence="1" id="KW-0812">Transmembrane</keyword>
<feature type="transmembrane region" description="Helical" evidence="1">
    <location>
        <begin position="6"/>
        <end position="29"/>
    </location>
</feature>
<dbReference type="Proteomes" id="UP000251313">
    <property type="component" value="Unassembled WGS sequence"/>
</dbReference>
<comment type="caution">
    <text evidence="2">The sequence shown here is derived from an EMBL/GenBank/DDBJ whole genome shotgun (WGS) entry which is preliminary data.</text>
</comment>
<dbReference type="EMBL" id="UAVL01000009">
    <property type="protein sequence ID" value="SQA62977.1"/>
    <property type="molecule type" value="Genomic_DNA"/>
</dbReference>
<accession>A0AB38FUH4</accession>
<organism evidence="2 3">
    <name type="scientific">Yokenella regensburgei</name>
    <dbReference type="NCBI Taxonomy" id="158877"/>
    <lineage>
        <taxon>Bacteria</taxon>
        <taxon>Pseudomonadati</taxon>
        <taxon>Pseudomonadota</taxon>
        <taxon>Gammaproteobacteria</taxon>
        <taxon>Enterobacterales</taxon>
        <taxon>Enterobacteriaceae</taxon>
        <taxon>Yokenella</taxon>
    </lineage>
</organism>
<reference evidence="2 3" key="1">
    <citation type="submission" date="2018-06" db="EMBL/GenBank/DDBJ databases">
        <authorList>
            <consortium name="Pathogen Informatics"/>
            <person name="Doyle S."/>
        </authorList>
    </citation>
    <scope>NUCLEOTIDE SEQUENCE [LARGE SCALE GENOMIC DNA]</scope>
    <source>
        <strain evidence="2 3">NCTC11967</strain>
    </source>
</reference>
<evidence type="ECO:0000256" key="1">
    <source>
        <dbReference type="SAM" id="Phobius"/>
    </source>
</evidence>
<sequence>MLHDLFITGVVGLFILLMVISVFFLLMSLGE</sequence>
<keyword evidence="1" id="KW-1133">Transmembrane helix</keyword>
<name>A0AB38FUH4_9ENTR</name>
<gene>
    <name evidence="2" type="ORF">NCTC11967_02000</name>
</gene>
<evidence type="ECO:0000313" key="2">
    <source>
        <dbReference type="EMBL" id="SQA62977.1"/>
    </source>
</evidence>
<keyword evidence="1" id="KW-0472">Membrane</keyword>
<dbReference type="AlphaFoldDB" id="A0AB38FUH4"/>
<proteinExistence type="predicted"/>